<feature type="transmembrane region" description="Helical" evidence="6">
    <location>
        <begin position="254"/>
        <end position="272"/>
    </location>
</feature>
<evidence type="ECO:0000256" key="6">
    <source>
        <dbReference type="SAM" id="Phobius"/>
    </source>
</evidence>
<evidence type="ECO:0000256" key="1">
    <source>
        <dbReference type="ARBA" id="ARBA00004141"/>
    </source>
</evidence>
<evidence type="ECO:0000256" key="3">
    <source>
        <dbReference type="ARBA" id="ARBA00022692"/>
    </source>
</evidence>
<sequence length="313" mass="35645">MEFPLWAWIFFHLIVAVMLALDLGVFHRNAHEVRLKEAMIWSVVWIAVALAFNALILLAWGHEPALHFLTAYLVEKSLSADNLFVFAVIFAYFGVPPAYQHRVLFWGILGAVLMRAAFIFAGVQLLKAFHPAVYLFGAFLIYTGIRLALRSEEEEVRPERNPVLRFARRFLPITPTFHGQRFFIREGRRWMATPLLLTLLVVESTDLMFAVDSVPAVLAITPELFIAYTSNIFAILGLRALYFVLSGLIQRLRYLHYGLSVILTYIGLKMLLSDYVHIPPALSLAIVLLTLLVSGLASWVVERREKVHSLSHR</sequence>
<dbReference type="AlphaFoldDB" id="A0A212R7B6"/>
<keyword evidence="8" id="KW-1185">Reference proteome</keyword>
<comment type="subcellular location">
    <subcellularLocation>
        <location evidence="1">Membrane</location>
        <topology evidence="1">Multi-pass membrane protein</topology>
    </subcellularLocation>
</comment>
<feature type="transmembrane region" description="Helical" evidence="6">
    <location>
        <begin position="6"/>
        <end position="26"/>
    </location>
</feature>
<dbReference type="InterPro" id="IPR022369">
    <property type="entry name" value="Integral_membrane_TerC_rswitch"/>
</dbReference>
<evidence type="ECO:0000256" key="5">
    <source>
        <dbReference type="ARBA" id="ARBA00023136"/>
    </source>
</evidence>
<feature type="transmembrane region" description="Helical" evidence="6">
    <location>
        <begin position="278"/>
        <end position="301"/>
    </location>
</feature>
<feature type="transmembrane region" description="Helical" evidence="6">
    <location>
        <begin position="38"/>
        <end position="60"/>
    </location>
</feature>
<proteinExistence type="inferred from homology"/>
<feature type="transmembrane region" description="Helical" evidence="6">
    <location>
        <begin position="80"/>
        <end position="96"/>
    </location>
</feature>
<dbReference type="FunCoup" id="A0A212R7B6">
    <property type="interactions" value="241"/>
</dbReference>
<accession>A0A212R7B6</accession>
<feature type="transmembrane region" description="Helical" evidence="6">
    <location>
        <begin position="217"/>
        <end position="242"/>
    </location>
</feature>
<comment type="similarity">
    <text evidence="2">Belongs to the TerC family.</text>
</comment>
<dbReference type="GO" id="GO:0016020">
    <property type="term" value="C:membrane"/>
    <property type="evidence" value="ECO:0007669"/>
    <property type="project" value="UniProtKB-SubCell"/>
</dbReference>
<evidence type="ECO:0000256" key="4">
    <source>
        <dbReference type="ARBA" id="ARBA00022989"/>
    </source>
</evidence>
<dbReference type="OrthoDB" id="9783692at2"/>
<feature type="transmembrane region" description="Helical" evidence="6">
    <location>
        <begin position="132"/>
        <end position="149"/>
    </location>
</feature>
<evidence type="ECO:0000256" key="2">
    <source>
        <dbReference type="ARBA" id="ARBA00007511"/>
    </source>
</evidence>
<dbReference type="PANTHER" id="PTHR30238:SF0">
    <property type="entry name" value="THYLAKOID MEMBRANE PROTEIN TERC, CHLOROPLASTIC"/>
    <property type="match status" value="1"/>
</dbReference>
<dbReference type="Proteomes" id="UP000197025">
    <property type="component" value="Unassembled WGS sequence"/>
</dbReference>
<dbReference type="EMBL" id="FYEK01000035">
    <property type="protein sequence ID" value="SNB68039.1"/>
    <property type="molecule type" value="Genomic_DNA"/>
</dbReference>
<dbReference type="Pfam" id="PF03741">
    <property type="entry name" value="TerC"/>
    <property type="match status" value="1"/>
</dbReference>
<protein>
    <submittedName>
        <fullName evidence="7">Tellurite resistance protein TerC</fullName>
    </submittedName>
</protein>
<dbReference type="InParanoid" id="A0A212R7B6"/>
<dbReference type="RefSeq" id="WP_088571621.1">
    <property type="nucleotide sequence ID" value="NZ_FYEK01000035.1"/>
</dbReference>
<keyword evidence="3 6" id="KW-0812">Transmembrane</keyword>
<keyword evidence="5 6" id="KW-0472">Membrane</keyword>
<reference evidence="8" key="1">
    <citation type="submission" date="2017-06" db="EMBL/GenBank/DDBJ databases">
        <authorList>
            <person name="Varghese N."/>
            <person name="Submissions S."/>
        </authorList>
    </citation>
    <scope>NUCLEOTIDE SEQUENCE [LARGE SCALE GENOMIC DNA]</scope>
    <source>
        <strain evidence="8">JAD2</strain>
    </source>
</reference>
<evidence type="ECO:0000313" key="7">
    <source>
        <dbReference type="EMBL" id="SNB68039.1"/>
    </source>
</evidence>
<feature type="transmembrane region" description="Helical" evidence="6">
    <location>
        <begin position="190"/>
        <end position="211"/>
    </location>
</feature>
<organism evidence="7 8">
    <name type="scientific">Thermoflexus hugenholtzii JAD2</name>
    <dbReference type="NCBI Taxonomy" id="877466"/>
    <lineage>
        <taxon>Bacteria</taxon>
        <taxon>Bacillati</taxon>
        <taxon>Chloroflexota</taxon>
        <taxon>Thermoflexia</taxon>
        <taxon>Thermoflexales</taxon>
        <taxon>Thermoflexaceae</taxon>
        <taxon>Thermoflexus</taxon>
    </lineage>
</organism>
<dbReference type="NCBIfam" id="TIGR03718">
    <property type="entry name" value="R_switched_Alx"/>
    <property type="match status" value="1"/>
</dbReference>
<name>A0A212R7B6_9CHLR</name>
<feature type="transmembrane region" description="Helical" evidence="6">
    <location>
        <begin position="103"/>
        <end position="126"/>
    </location>
</feature>
<dbReference type="PANTHER" id="PTHR30238">
    <property type="entry name" value="MEMBRANE BOUND PREDICTED REDOX MODULATOR"/>
    <property type="match status" value="1"/>
</dbReference>
<keyword evidence="4 6" id="KW-1133">Transmembrane helix</keyword>
<evidence type="ECO:0000313" key="8">
    <source>
        <dbReference type="Proteomes" id="UP000197025"/>
    </source>
</evidence>
<gene>
    <name evidence="7" type="ORF">SAMN02746019_00002340</name>
</gene>
<dbReference type="InterPro" id="IPR005496">
    <property type="entry name" value="Integral_membrane_TerC"/>
</dbReference>